<dbReference type="Proteomes" id="UP000020681">
    <property type="component" value="Unassembled WGS sequence"/>
</dbReference>
<sequence length="50" mass="5202">MSSPSGAPRTGITGLHRRIPPPAGITTETGTHLDTTRDDGIAHPDPEESP</sequence>
<keyword evidence="2" id="KW-0560">Oxidoreductase</keyword>
<comment type="caution">
    <text evidence="2">The sequence shown here is derived from an EMBL/GenBank/DDBJ whole genome shotgun (WGS) entry which is preliminary data.</text>
</comment>
<protein>
    <submittedName>
        <fullName evidence="2">Formate dehydrogenase-O domain protein</fullName>
        <ecNumber evidence="2">1.2.1.2</ecNumber>
    </submittedName>
</protein>
<evidence type="ECO:0000256" key="1">
    <source>
        <dbReference type="SAM" id="MobiDB-lite"/>
    </source>
</evidence>
<feature type="compositionally biased region" description="Basic and acidic residues" evidence="1">
    <location>
        <begin position="34"/>
        <end position="50"/>
    </location>
</feature>
<feature type="region of interest" description="Disordered" evidence="1">
    <location>
        <begin position="1"/>
        <end position="50"/>
    </location>
</feature>
<evidence type="ECO:0000313" key="2">
    <source>
        <dbReference type="EMBL" id="EUA86662.1"/>
    </source>
</evidence>
<gene>
    <name evidence="2" type="ORF">I551_6858</name>
</gene>
<evidence type="ECO:0000313" key="3">
    <source>
        <dbReference type="Proteomes" id="UP000020681"/>
    </source>
</evidence>
<proteinExistence type="predicted"/>
<keyword evidence="3" id="KW-1185">Reference proteome</keyword>
<reference evidence="2 3" key="1">
    <citation type="submission" date="2014-01" db="EMBL/GenBank/DDBJ databases">
        <authorList>
            <person name="Dobos K."/>
            <person name="Lenaerts A."/>
            <person name="Ordway D."/>
            <person name="DeGroote M.A."/>
            <person name="Parker T."/>
            <person name="Sizemore C."/>
            <person name="Tallon L.J."/>
            <person name="Sadzewicz L.K."/>
            <person name="Sengamalay N."/>
            <person name="Fraser C.M."/>
            <person name="Hine E."/>
            <person name="Shefchek K.A."/>
            <person name="Das S.P."/>
            <person name="Tettelin H."/>
        </authorList>
    </citation>
    <scope>NUCLEOTIDE SEQUENCE [LARGE SCALE GENOMIC DNA]</scope>
    <source>
        <strain evidence="2 3">Harvey</strain>
    </source>
</reference>
<organism evidence="2 3">
    <name type="scientific">Mycobacterium ulcerans str. Harvey</name>
    <dbReference type="NCBI Taxonomy" id="1299332"/>
    <lineage>
        <taxon>Bacteria</taxon>
        <taxon>Bacillati</taxon>
        <taxon>Actinomycetota</taxon>
        <taxon>Actinomycetes</taxon>
        <taxon>Mycobacteriales</taxon>
        <taxon>Mycobacteriaceae</taxon>
        <taxon>Mycobacterium</taxon>
        <taxon>Mycobacterium ulcerans group</taxon>
    </lineage>
</organism>
<dbReference type="EMBL" id="JAOL01000170">
    <property type="protein sequence ID" value="EUA86662.1"/>
    <property type="molecule type" value="Genomic_DNA"/>
</dbReference>
<dbReference type="EC" id="1.2.1.2" evidence="2"/>
<name>A0ABN0QPS1_MYCUL</name>
<accession>A0ABN0QPS1</accession>
<dbReference type="GO" id="GO:0016491">
    <property type="term" value="F:oxidoreductase activity"/>
    <property type="evidence" value="ECO:0007669"/>
    <property type="project" value="UniProtKB-KW"/>
</dbReference>